<evidence type="ECO:0000313" key="3">
    <source>
        <dbReference type="Proteomes" id="UP001367508"/>
    </source>
</evidence>
<comment type="caution">
    <text evidence="2">The sequence shown here is derived from an EMBL/GenBank/DDBJ whole genome shotgun (WGS) entry which is preliminary data.</text>
</comment>
<accession>A0AAN9K031</accession>
<feature type="transmembrane region" description="Helical" evidence="1">
    <location>
        <begin position="59"/>
        <end position="82"/>
    </location>
</feature>
<keyword evidence="1" id="KW-1133">Transmembrane helix</keyword>
<keyword evidence="1" id="KW-0812">Transmembrane</keyword>
<proteinExistence type="predicted"/>
<keyword evidence="3" id="KW-1185">Reference proteome</keyword>
<evidence type="ECO:0000256" key="1">
    <source>
        <dbReference type="SAM" id="Phobius"/>
    </source>
</evidence>
<reference evidence="2 3" key="1">
    <citation type="submission" date="2024-01" db="EMBL/GenBank/DDBJ databases">
        <title>The genomes of 5 underutilized Papilionoideae crops provide insights into root nodulation and disease resistanc.</title>
        <authorList>
            <person name="Jiang F."/>
        </authorList>
    </citation>
    <scope>NUCLEOTIDE SEQUENCE [LARGE SCALE GENOMIC DNA]</scope>
    <source>
        <strain evidence="2">LVBAO_FW01</strain>
        <tissue evidence="2">Leaves</tissue>
    </source>
</reference>
<dbReference type="EMBL" id="JAYMYQ010000010">
    <property type="protein sequence ID" value="KAK7307468.1"/>
    <property type="molecule type" value="Genomic_DNA"/>
</dbReference>
<organism evidence="2 3">
    <name type="scientific">Canavalia gladiata</name>
    <name type="common">Sword bean</name>
    <name type="synonym">Dolichos gladiatus</name>
    <dbReference type="NCBI Taxonomy" id="3824"/>
    <lineage>
        <taxon>Eukaryota</taxon>
        <taxon>Viridiplantae</taxon>
        <taxon>Streptophyta</taxon>
        <taxon>Embryophyta</taxon>
        <taxon>Tracheophyta</taxon>
        <taxon>Spermatophyta</taxon>
        <taxon>Magnoliopsida</taxon>
        <taxon>eudicotyledons</taxon>
        <taxon>Gunneridae</taxon>
        <taxon>Pentapetalae</taxon>
        <taxon>rosids</taxon>
        <taxon>fabids</taxon>
        <taxon>Fabales</taxon>
        <taxon>Fabaceae</taxon>
        <taxon>Papilionoideae</taxon>
        <taxon>50 kb inversion clade</taxon>
        <taxon>NPAAA clade</taxon>
        <taxon>indigoferoid/millettioid clade</taxon>
        <taxon>Phaseoleae</taxon>
        <taxon>Canavalia</taxon>
    </lineage>
</organism>
<sequence length="83" mass="9870">MPPTVSIIYPRVYYKVLLNLLHQADIWDPKFLRVHFIATSKCYIYKCRHIIPDFRHTKFAVGFGLFALVLCTPLFLLHVSYIW</sequence>
<name>A0AAN9K031_CANGL</name>
<dbReference type="AlphaFoldDB" id="A0AAN9K031"/>
<evidence type="ECO:0000313" key="2">
    <source>
        <dbReference type="EMBL" id="KAK7307468.1"/>
    </source>
</evidence>
<dbReference type="Proteomes" id="UP001367508">
    <property type="component" value="Unassembled WGS sequence"/>
</dbReference>
<protein>
    <submittedName>
        <fullName evidence="2">Uncharacterized protein</fullName>
    </submittedName>
</protein>
<gene>
    <name evidence="2" type="ORF">VNO77_40566</name>
</gene>
<keyword evidence="1" id="KW-0472">Membrane</keyword>